<name>A0ABT8UQU4_9MYCO</name>
<feature type="domain" description="PE" evidence="1">
    <location>
        <begin position="1"/>
        <end position="59"/>
    </location>
</feature>
<feature type="non-terminal residue" evidence="2">
    <location>
        <position position="1"/>
    </location>
</feature>
<dbReference type="RefSeq" id="WP_302917065.1">
    <property type="nucleotide sequence ID" value="NZ_JAUMSQ010000484.1"/>
</dbReference>
<comment type="caution">
    <text evidence="2">The sequence shown here is derived from an EMBL/GenBank/DDBJ whole genome shotgun (WGS) entry which is preliminary data.</text>
</comment>
<dbReference type="InterPro" id="IPR000084">
    <property type="entry name" value="PE-PGRS_N"/>
</dbReference>
<dbReference type="Pfam" id="PF00934">
    <property type="entry name" value="PE"/>
    <property type="match status" value="1"/>
</dbReference>
<protein>
    <submittedName>
        <fullName evidence="2">PE domain-containing protein</fullName>
    </submittedName>
</protein>
<organism evidence="2 3">
    <name type="scientific">Mycolicibacterium arseniciresistens</name>
    <dbReference type="NCBI Taxonomy" id="3062257"/>
    <lineage>
        <taxon>Bacteria</taxon>
        <taxon>Bacillati</taxon>
        <taxon>Actinomycetota</taxon>
        <taxon>Actinomycetes</taxon>
        <taxon>Mycobacteriales</taxon>
        <taxon>Mycobacteriaceae</taxon>
        <taxon>Mycolicibacterium</taxon>
    </lineage>
</organism>
<dbReference type="Gene3D" id="1.10.287.850">
    <property type="entry name" value="HP0062-like domain"/>
    <property type="match status" value="1"/>
</dbReference>
<dbReference type="Proteomes" id="UP001168823">
    <property type="component" value="Unassembled WGS sequence"/>
</dbReference>
<keyword evidence="3" id="KW-1185">Reference proteome</keyword>
<gene>
    <name evidence="2" type="ORF">Q2100_30815</name>
</gene>
<evidence type="ECO:0000313" key="2">
    <source>
        <dbReference type="EMBL" id="MDO3640173.1"/>
    </source>
</evidence>
<accession>A0ABT8UQU4</accession>
<evidence type="ECO:0000313" key="3">
    <source>
        <dbReference type="Proteomes" id="UP001168823"/>
    </source>
</evidence>
<proteinExistence type="predicted"/>
<reference evidence="2" key="1">
    <citation type="submission" date="2023-07" db="EMBL/GenBank/DDBJ databases">
        <title>Mycolicibacterium sp. nov., a novel bacterial species.</title>
        <authorList>
            <person name="Cao Y."/>
        </authorList>
    </citation>
    <scope>NUCLEOTIDE SEQUENCE</scope>
    <source>
        <strain evidence="2">KC 300</strain>
    </source>
</reference>
<sequence>VTALVPAGADEVSAMAAAAFAVEGADALALNAFAQEELARAGSAYMEIAGIYDAVDAANASTL</sequence>
<dbReference type="EMBL" id="JAUMSQ010000484">
    <property type="protein sequence ID" value="MDO3640173.1"/>
    <property type="molecule type" value="Genomic_DNA"/>
</dbReference>
<evidence type="ECO:0000259" key="1">
    <source>
        <dbReference type="Pfam" id="PF00934"/>
    </source>
</evidence>